<evidence type="ECO:0000313" key="3">
    <source>
        <dbReference type="Proteomes" id="UP000192610"/>
    </source>
</evidence>
<feature type="signal peptide" evidence="1">
    <location>
        <begin position="1"/>
        <end position="18"/>
    </location>
</feature>
<feature type="chain" id="PRO_5012641768" evidence="1">
    <location>
        <begin position="19"/>
        <end position="347"/>
    </location>
</feature>
<keyword evidence="1" id="KW-0732">Signal</keyword>
<evidence type="ECO:0000313" key="2">
    <source>
        <dbReference type="EMBL" id="OQP46818.1"/>
    </source>
</evidence>
<proteinExistence type="predicted"/>
<dbReference type="STRING" id="354355.SAMN05660816_00954"/>
<protein>
    <submittedName>
        <fullName evidence="2">Uncharacterized protein</fullName>
    </submittedName>
</protein>
<evidence type="ECO:0000256" key="1">
    <source>
        <dbReference type="SAM" id="SignalP"/>
    </source>
</evidence>
<dbReference type="AlphaFoldDB" id="A0A1V9EKZ8"/>
<dbReference type="EMBL" id="LVXG01000023">
    <property type="protein sequence ID" value="OQP46818.1"/>
    <property type="molecule type" value="Genomic_DNA"/>
</dbReference>
<name>A0A1V9EKZ8_9BACT</name>
<comment type="caution">
    <text evidence="2">The sequence shown here is derived from an EMBL/GenBank/DDBJ whole genome shotgun (WGS) entry which is preliminary data.</text>
</comment>
<accession>A0A1V9EKZ8</accession>
<reference evidence="3" key="1">
    <citation type="submission" date="2016-04" db="EMBL/GenBank/DDBJ databases">
        <authorList>
            <person name="Chen L."/>
            <person name="Zhuang W."/>
            <person name="Wang G."/>
        </authorList>
    </citation>
    <scope>NUCLEOTIDE SEQUENCE [LARGE SCALE GENOMIC DNA]</scope>
    <source>
        <strain evidence="3">17621</strain>
    </source>
</reference>
<keyword evidence="3" id="KW-1185">Reference proteome</keyword>
<dbReference type="Proteomes" id="UP000192610">
    <property type="component" value="Unassembled WGS sequence"/>
</dbReference>
<organism evidence="2 3">
    <name type="scientific">Niastella yeongjuensis</name>
    <dbReference type="NCBI Taxonomy" id="354355"/>
    <lineage>
        <taxon>Bacteria</taxon>
        <taxon>Pseudomonadati</taxon>
        <taxon>Bacteroidota</taxon>
        <taxon>Chitinophagia</taxon>
        <taxon>Chitinophagales</taxon>
        <taxon>Chitinophagaceae</taxon>
        <taxon>Niastella</taxon>
    </lineage>
</organism>
<sequence length="347" mass="39940">MKVLLVILLSTFSASLYAQNKLEKMLDNYKTTLKQTILQNGANEGRVKEFLTNTIQVIIIPYCHFTGTARQLIVDSSVINYMQIDSSNYRALLIKDKQVVVVIEKNGPLPASYMTIDEFSGRENMPQWVNMVEKTGFDKRLFSFDLLMEEAFSMKQVAILNAGQLKFVDLDLQVYNGIQSLLAHKYGSVDKFVDLKKENLEKTELLQKNASPDKWKHLVRNNYTKWTERHPTDTAGIFDLFVKEMDGIVQLSDRQKELIKQAIYSKLSYCGKYNGRPGIQFINQDIAPLIYNVLTQGQYASYIHQRALNAWVANEAFRKLEEHYLTQQNVPLDSLAKVLDREVFSLK</sequence>
<gene>
    <name evidence="2" type="ORF">A4H97_04655</name>
</gene>